<reference evidence="2" key="1">
    <citation type="submission" date="2021-06" db="EMBL/GenBank/DDBJ databases">
        <title>New haloarchaea isolates fom saline soil.</title>
        <authorList>
            <person name="Duran-Viseras A."/>
            <person name="Sanchez-Porro C.S."/>
            <person name="Ventosa A."/>
        </authorList>
    </citation>
    <scope>NUCLEOTIDE SEQUENCE</scope>
    <source>
        <strain evidence="2">JCM 18369</strain>
    </source>
</reference>
<gene>
    <name evidence="2" type="ORF">KTS37_04435</name>
</gene>
<sequence>MNRRQVLFALAGGLGVGSALTVGASDESTPAATAGTNGVQAQNGRGFAHEVIDDDPPVQRRLTVMQTTDLTGNGRPDVIVGGNADAYPGRTYVQDAVSAGVPAVDRVESHLFWYENPGWKRHPISFAPSLERGTLGDVDGDGRVDIVAGQGIYETKLFWFRQPADPRSRWERVLITDDFEKYHDVKVGDIDGDGEPEVVAASQESGVVFYYDVPEDPTESPWPTENRHIVDERTVQGLELVDIDDDGVTELLAGPNVYHRTDDGAGWRREPIVTGWDLTKVAVADLDGDGDLEVVLSECDSPTYGTRPGRVAVFDPPEWEPTVLSDGLFNPHTLKIADFDGDGNPDVYVAELGLGKNPDPKHLVFFGDGTGGFERRELDIDVPTHCAKVADVDGDGRPDIVGKPWAPRAKVDVWYNRL</sequence>
<dbReference type="Pfam" id="PF13517">
    <property type="entry name" value="FG-GAP_3"/>
    <property type="match status" value="2"/>
</dbReference>
<dbReference type="Gene3D" id="2.130.10.130">
    <property type="entry name" value="Integrin alpha, N-terminal"/>
    <property type="match status" value="2"/>
</dbReference>
<accession>A0AA41KGU4</accession>
<dbReference type="InterPro" id="IPR028994">
    <property type="entry name" value="Integrin_alpha_N"/>
</dbReference>
<evidence type="ECO:0000313" key="3">
    <source>
        <dbReference type="Proteomes" id="UP001166304"/>
    </source>
</evidence>
<dbReference type="InterPro" id="IPR013517">
    <property type="entry name" value="FG-GAP"/>
</dbReference>
<dbReference type="PANTHER" id="PTHR44103:SF1">
    <property type="entry name" value="PROPROTEIN CONVERTASE P"/>
    <property type="match status" value="1"/>
</dbReference>
<dbReference type="SUPFAM" id="SSF69318">
    <property type="entry name" value="Integrin alpha N-terminal domain"/>
    <property type="match status" value="1"/>
</dbReference>
<keyword evidence="3" id="KW-1185">Reference proteome</keyword>
<protein>
    <submittedName>
        <fullName evidence="2">VCBS repeat-containing protein</fullName>
    </submittedName>
</protein>
<evidence type="ECO:0000313" key="2">
    <source>
        <dbReference type="EMBL" id="MBV0901031.1"/>
    </source>
</evidence>
<keyword evidence="1" id="KW-0732">Signal</keyword>
<dbReference type="AlphaFoldDB" id="A0AA41KGU4"/>
<comment type="caution">
    <text evidence="2">The sequence shown here is derived from an EMBL/GenBank/DDBJ whole genome shotgun (WGS) entry which is preliminary data.</text>
</comment>
<dbReference type="EMBL" id="JAHQXE010000001">
    <property type="protein sequence ID" value="MBV0901031.1"/>
    <property type="molecule type" value="Genomic_DNA"/>
</dbReference>
<dbReference type="Proteomes" id="UP001166304">
    <property type="component" value="Unassembled WGS sequence"/>
</dbReference>
<proteinExistence type="predicted"/>
<evidence type="ECO:0000256" key="1">
    <source>
        <dbReference type="ARBA" id="ARBA00022729"/>
    </source>
</evidence>
<dbReference type="PANTHER" id="PTHR44103">
    <property type="entry name" value="PROPROTEIN CONVERTASE P"/>
    <property type="match status" value="1"/>
</dbReference>
<name>A0AA41KGU4_9EURY</name>
<organism evidence="2 3">
    <name type="scientific">Haloarcula salina</name>
    <dbReference type="NCBI Taxonomy" id="1429914"/>
    <lineage>
        <taxon>Archaea</taxon>
        <taxon>Methanobacteriati</taxon>
        <taxon>Methanobacteriota</taxon>
        <taxon>Stenosarchaea group</taxon>
        <taxon>Halobacteria</taxon>
        <taxon>Halobacteriales</taxon>
        <taxon>Haloarculaceae</taxon>
        <taxon>Haloarcula</taxon>
    </lineage>
</organism>